<evidence type="ECO:0000313" key="2">
    <source>
        <dbReference type="Proteomes" id="UP000075903"/>
    </source>
</evidence>
<dbReference type="EnsemblMetazoa" id="AMEM015239-RA">
    <property type="protein sequence ID" value="AMEM015239-PA"/>
    <property type="gene ID" value="AMEM015239"/>
</dbReference>
<keyword evidence="2" id="KW-1185">Reference proteome</keyword>
<organism evidence="1 2">
    <name type="scientific">Anopheles merus</name>
    <name type="common">Mosquito</name>
    <dbReference type="NCBI Taxonomy" id="30066"/>
    <lineage>
        <taxon>Eukaryota</taxon>
        <taxon>Metazoa</taxon>
        <taxon>Ecdysozoa</taxon>
        <taxon>Arthropoda</taxon>
        <taxon>Hexapoda</taxon>
        <taxon>Insecta</taxon>
        <taxon>Pterygota</taxon>
        <taxon>Neoptera</taxon>
        <taxon>Endopterygota</taxon>
        <taxon>Diptera</taxon>
        <taxon>Nematocera</taxon>
        <taxon>Culicoidea</taxon>
        <taxon>Culicidae</taxon>
        <taxon>Anophelinae</taxon>
        <taxon>Anopheles</taxon>
    </lineage>
</organism>
<dbReference type="AlphaFoldDB" id="A0A182VHV6"/>
<accession>A0A182VHV6</accession>
<dbReference type="Proteomes" id="UP000075903">
    <property type="component" value="Unassembled WGS sequence"/>
</dbReference>
<proteinExistence type="predicted"/>
<protein>
    <submittedName>
        <fullName evidence="1">Uncharacterized protein</fullName>
    </submittedName>
</protein>
<name>A0A182VHV6_ANOME</name>
<dbReference type="VEuPathDB" id="VectorBase:AMEM015239"/>
<sequence length="116" mass="13487">MNQNNLVRSHQQGGTVPKQWKYQDRPHVPIIASYYRLDDAIGRLVVHGHHAFDGTEGGFKLLSFDCYRSTFAQHRECKQVKPVRKALIQRTDRCPLFPFLLRLNKITRPDGDDVQE</sequence>
<reference evidence="1" key="1">
    <citation type="submission" date="2020-05" db="UniProtKB">
        <authorList>
            <consortium name="EnsemblMetazoa"/>
        </authorList>
    </citation>
    <scope>IDENTIFICATION</scope>
    <source>
        <strain evidence="1">MAF</strain>
    </source>
</reference>
<evidence type="ECO:0000313" key="1">
    <source>
        <dbReference type="EnsemblMetazoa" id="AMEM015239-PA"/>
    </source>
</evidence>